<dbReference type="Pfam" id="PF00582">
    <property type="entry name" value="Usp"/>
    <property type="match status" value="1"/>
</dbReference>
<evidence type="ECO:0000313" key="5">
    <source>
        <dbReference type="Proteomes" id="UP000198729"/>
    </source>
</evidence>
<comment type="subcellular location">
    <subcellularLocation>
        <location evidence="2">Cytoplasm</location>
    </subcellularLocation>
</comment>
<evidence type="ECO:0000259" key="3">
    <source>
        <dbReference type="Pfam" id="PF00582"/>
    </source>
</evidence>
<dbReference type="PRINTS" id="PR01438">
    <property type="entry name" value="UNVRSLSTRESS"/>
</dbReference>
<dbReference type="EMBL" id="FMWO01000073">
    <property type="protein sequence ID" value="SCZ86660.1"/>
    <property type="molecule type" value="Genomic_DNA"/>
</dbReference>
<dbReference type="InterPro" id="IPR014729">
    <property type="entry name" value="Rossmann-like_a/b/a_fold"/>
</dbReference>
<dbReference type="Proteomes" id="UP000198729">
    <property type="component" value="Unassembled WGS sequence"/>
</dbReference>
<name>A0A1G5SIG1_9PROT</name>
<gene>
    <name evidence="4" type="ORF">NSMM_630021</name>
</gene>
<evidence type="ECO:0000256" key="2">
    <source>
        <dbReference type="PIRNR" id="PIRNR006276"/>
    </source>
</evidence>
<proteinExistence type="inferred from homology"/>
<accession>A0A1G5SIG1</accession>
<dbReference type="OrthoDB" id="5295044at2"/>
<dbReference type="RefSeq" id="WP_090287842.1">
    <property type="nucleotide sequence ID" value="NZ_FMWO01000073.1"/>
</dbReference>
<organism evidence="4 5">
    <name type="scientific">Nitrosomonas mobilis</name>
    <dbReference type="NCBI Taxonomy" id="51642"/>
    <lineage>
        <taxon>Bacteria</taxon>
        <taxon>Pseudomonadati</taxon>
        <taxon>Pseudomonadota</taxon>
        <taxon>Betaproteobacteria</taxon>
        <taxon>Nitrosomonadales</taxon>
        <taxon>Nitrosomonadaceae</taxon>
        <taxon>Nitrosomonas</taxon>
    </lineage>
</organism>
<dbReference type="STRING" id="51642.NSMM_630021"/>
<sequence>MFQKILVPVDGSPTSKRALQEAIVLAKLTHAQVALVHIYTDIAYLVDEGYINYEELQKTVQLAGEKILTEAAESVRQAGLITQTKSISAGNQKIAQAIIAEAECWQADLIVIGSHGRSGLTRLLLGSVAEGVTRSSSIPVLLIRGTGN</sequence>
<dbReference type="InterPro" id="IPR006015">
    <property type="entry name" value="Universal_stress_UspA"/>
</dbReference>
<keyword evidence="5" id="KW-1185">Reference proteome</keyword>
<dbReference type="CDD" id="cd00293">
    <property type="entry name" value="USP-like"/>
    <property type="match status" value="1"/>
</dbReference>
<keyword evidence="2" id="KW-0963">Cytoplasm</keyword>
<comment type="similarity">
    <text evidence="1 2">Belongs to the universal stress protein A family.</text>
</comment>
<reference evidence="4 5" key="1">
    <citation type="submission" date="2016-10" db="EMBL/GenBank/DDBJ databases">
        <authorList>
            <person name="de Groot N.N."/>
        </authorList>
    </citation>
    <scope>NUCLEOTIDE SEQUENCE [LARGE SCALE GENOMIC DNA]</scope>
    <source>
        <strain evidence="4">1</strain>
    </source>
</reference>
<evidence type="ECO:0000313" key="4">
    <source>
        <dbReference type="EMBL" id="SCZ86660.1"/>
    </source>
</evidence>
<evidence type="ECO:0000256" key="1">
    <source>
        <dbReference type="ARBA" id="ARBA00008791"/>
    </source>
</evidence>
<dbReference type="SUPFAM" id="SSF52402">
    <property type="entry name" value="Adenine nucleotide alpha hydrolases-like"/>
    <property type="match status" value="1"/>
</dbReference>
<feature type="domain" description="UspA" evidence="3">
    <location>
        <begin position="1"/>
        <end position="144"/>
    </location>
</feature>
<dbReference type="Gene3D" id="3.40.50.620">
    <property type="entry name" value="HUPs"/>
    <property type="match status" value="1"/>
</dbReference>
<dbReference type="GO" id="GO:0005737">
    <property type="term" value="C:cytoplasm"/>
    <property type="evidence" value="ECO:0007669"/>
    <property type="project" value="UniProtKB-SubCell"/>
</dbReference>
<dbReference type="PIRSF" id="PIRSF006276">
    <property type="entry name" value="UspA"/>
    <property type="match status" value="1"/>
</dbReference>
<dbReference type="PANTHER" id="PTHR46268">
    <property type="entry name" value="STRESS RESPONSE PROTEIN NHAX"/>
    <property type="match status" value="1"/>
</dbReference>
<protein>
    <recommendedName>
        <fullName evidence="2">Universal stress protein</fullName>
    </recommendedName>
</protein>
<dbReference type="PANTHER" id="PTHR46268:SF15">
    <property type="entry name" value="UNIVERSAL STRESS PROTEIN HP_0031"/>
    <property type="match status" value="1"/>
</dbReference>
<dbReference type="AlphaFoldDB" id="A0A1G5SIG1"/>
<dbReference type="InterPro" id="IPR006016">
    <property type="entry name" value="UspA"/>
</dbReference>